<accession>A0A4P9VPZ2</accession>
<name>A0A4P9VPZ2_9GAMM</name>
<dbReference type="NCBIfam" id="TIGR04336">
    <property type="entry name" value="AmmeMemoSam_B"/>
    <property type="match status" value="1"/>
</dbReference>
<organism evidence="3 4">
    <name type="scientific">Zooshikella ganghwensis</name>
    <dbReference type="NCBI Taxonomy" id="202772"/>
    <lineage>
        <taxon>Bacteria</taxon>
        <taxon>Pseudomonadati</taxon>
        <taxon>Pseudomonadota</taxon>
        <taxon>Gammaproteobacteria</taxon>
        <taxon>Oceanospirillales</taxon>
        <taxon>Zooshikellaceae</taxon>
        <taxon>Zooshikella</taxon>
    </lineage>
</organism>
<gene>
    <name evidence="3" type="primary">amrB</name>
    <name evidence="3" type="ORF">B9G39_20220</name>
</gene>
<protein>
    <recommendedName>
        <fullName evidence="2">MEMO1 family protein B9G39_20220</fullName>
    </recommendedName>
</protein>
<dbReference type="EMBL" id="NDXW01000001">
    <property type="protein sequence ID" value="RDH45588.1"/>
    <property type="molecule type" value="Genomic_DNA"/>
</dbReference>
<evidence type="ECO:0000256" key="1">
    <source>
        <dbReference type="ARBA" id="ARBA00006315"/>
    </source>
</evidence>
<comment type="similarity">
    <text evidence="1 2">Belongs to the MEMO1 family.</text>
</comment>
<dbReference type="HAMAP" id="MF_00055">
    <property type="entry name" value="MEMO1"/>
    <property type="match status" value="1"/>
</dbReference>
<dbReference type="InterPro" id="IPR002737">
    <property type="entry name" value="MEMO1_fam"/>
</dbReference>
<reference evidence="3 4" key="1">
    <citation type="submission" date="2017-04" db="EMBL/GenBank/DDBJ databases">
        <title>Draft genome sequence of Zooshikella ganghwensis VG4 isolated from Red Sea sediments.</title>
        <authorList>
            <person name="Rehman Z."/>
            <person name="Alam I."/>
            <person name="Kamau A."/>
            <person name="Bajic V."/>
            <person name="Leiknes T."/>
        </authorList>
    </citation>
    <scope>NUCLEOTIDE SEQUENCE [LARGE SCALE GENOMIC DNA]</scope>
    <source>
        <strain evidence="3 4">VG4</strain>
    </source>
</reference>
<dbReference type="AlphaFoldDB" id="A0A4P9VPZ2"/>
<dbReference type="Pfam" id="PF01875">
    <property type="entry name" value="Memo"/>
    <property type="match status" value="1"/>
</dbReference>
<dbReference type="Gene3D" id="3.40.830.10">
    <property type="entry name" value="LigB-like"/>
    <property type="match status" value="1"/>
</dbReference>
<evidence type="ECO:0000256" key="2">
    <source>
        <dbReference type="HAMAP-Rule" id="MF_00055"/>
    </source>
</evidence>
<dbReference type="PANTHER" id="PTHR11060">
    <property type="entry name" value="PROTEIN MEMO1"/>
    <property type="match status" value="1"/>
</dbReference>
<dbReference type="RefSeq" id="WP_094788527.1">
    <property type="nucleotide sequence ID" value="NZ_NDXW01000001.1"/>
</dbReference>
<dbReference type="CDD" id="cd07361">
    <property type="entry name" value="MEMO_like"/>
    <property type="match status" value="1"/>
</dbReference>
<evidence type="ECO:0000313" key="3">
    <source>
        <dbReference type="EMBL" id="RDH45588.1"/>
    </source>
</evidence>
<proteinExistence type="inferred from homology"/>
<sequence>MSIREPAVAGMFYPAQAEQLQRSIHEMLAEASAGKTESPPPKMIIVPHAGYIYSGPIAASAYQRLKPFADIYQRIILLGPSHRFAFQGLALSASDAFRTPLGVIPIDQKAVELISTCTGVITTDQAHRYEHSLEVQLPFLQLTLNQFTLVPIVVGLASADQVASVINTLWGGAETLFVISSDLSHYHDYMTAKQLDSETTHKILKLDHNLNGEQACGCFPLNGALLCAEQHHLTATSVDLRNSGDTAGSTDAVVGYGAYVLH</sequence>
<comment type="caution">
    <text evidence="3">The sequence shown here is derived from an EMBL/GenBank/DDBJ whole genome shotgun (WGS) entry which is preliminary data.</text>
</comment>
<dbReference type="Proteomes" id="UP000257039">
    <property type="component" value="Unassembled WGS sequence"/>
</dbReference>
<dbReference type="PANTHER" id="PTHR11060:SF0">
    <property type="entry name" value="PROTEIN MEMO1"/>
    <property type="match status" value="1"/>
</dbReference>
<evidence type="ECO:0000313" key="4">
    <source>
        <dbReference type="Proteomes" id="UP000257039"/>
    </source>
</evidence>
<keyword evidence="4" id="KW-1185">Reference proteome</keyword>